<dbReference type="EMBL" id="KN833685">
    <property type="protein sequence ID" value="KIK31111.1"/>
    <property type="molecule type" value="Genomic_DNA"/>
</dbReference>
<reference evidence="1 2" key="1">
    <citation type="submission" date="2014-04" db="EMBL/GenBank/DDBJ databases">
        <authorList>
            <consortium name="DOE Joint Genome Institute"/>
            <person name="Kuo A."/>
            <person name="Kohler A."/>
            <person name="Costa M.D."/>
            <person name="Nagy L.G."/>
            <person name="Floudas D."/>
            <person name="Copeland A."/>
            <person name="Barry K.W."/>
            <person name="Cichocki N."/>
            <person name="Veneault-Fourrey C."/>
            <person name="LaButti K."/>
            <person name="Lindquist E.A."/>
            <person name="Lipzen A."/>
            <person name="Lundell T."/>
            <person name="Morin E."/>
            <person name="Murat C."/>
            <person name="Sun H."/>
            <person name="Tunlid A."/>
            <person name="Henrissat B."/>
            <person name="Grigoriev I.V."/>
            <person name="Hibbett D.S."/>
            <person name="Martin F."/>
            <person name="Nordberg H.P."/>
            <person name="Cantor M.N."/>
            <person name="Hua S.X."/>
        </authorList>
    </citation>
    <scope>NUCLEOTIDE SEQUENCE [LARGE SCALE GENOMIC DNA]</scope>
    <source>
        <strain evidence="1 2">441</strain>
    </source>
</reference>
<name>A0A0C9ZP33_9AGAM</name>
<evidence type="ECO:0000313" key="1">
    <source>
        <dbReference type="EMBL" id="KIK31111.1"/>
    </source>
</evidence>
<sequence length="117" mass="12843">MPAGSLPPPSKKRKVKPDEDLAKRLEAEITDAALNDGSLNPLLDLLNLAQGTSDAANLSKIIYSLYRVFVVLIRSDRLAPGGSEAAKQVRKWIWGRLDAYVHLLVGLLQDEEPALRV</sequence>
<dbReference type="HOGENOM" id="CLU_2085714_0_0_1"/>
<gene>
    <name evidence="1" type="ORF">PISMIDRAFT_5649</name>
</gene>
<organism evidence="1 2">
    <name type="scientific">Pisolithus microcarpus 441</name>
    <dbReference type="NCBI Taxonomy" id="765257"/>
    <lineage>
        <taxon>Eukaryota</taxon>
        <taxon>Fungi</taxon>
        <taxon>Dikarya</taxon>
        <taxon>Basidiomycota</taxon>
        <taxon>Agaricomycotina</taxon>
        <taxon>Agaricomycetes</taxon>
        <taxon>Agaricomycetidae</taxon>
        <taxon>Boletales</taxon>
        <taxon>Sclerodermatineae</taxon>
        <taxon>Pisolithaceae</taxon>
        <taxon>Pisolithus</taxon>
    </lineage>
</organism>
<dbReference type="STRING" id="765257.A0A0C9ZP33"/>
<evidence type="ECO:0000313" key="2">
    <source>
        <dbReference type="Proteomes" id="UP000054018"/>
    </source>
</evidence>
<dbReference type="OrthoDB" id="10263185at2759"/>
<dbReference type="AlphaFoldDB" id="A0A0C9ZP33"/>
<proteinExistence type="predicted"/>
<accession>A0A0C9ZP33</accession>
<protein>
    <submittedName>
        <fullName evidence="1">Unplaced genomic scaffold scaffold_1, whole genome shotgun sequence</fullName>
    </submittedName>
</protein>
<dbReference type="Proteomes" id="UP000054018">
    <property type="component" value="Unassembled WGS sequence"/>
</dbReference>
<reference evidence="2" key="2">
    <citation type="submission" date="2015-01" db="EMBL/GenBank/DDBJ databases">
        <title>Evolutionary Origins and Diversification of the Mycorrhizal Mutualists.</title>
        <authorList>
            <consortium name="DOE Joint Genome Institute"/>
            <consortium name="Mycorrhizal Genomics Consortium"/>
            <person name="Kohler A."/>
            <person name="Kuo A."/>
            <person name="Nagy L.G."/>
            <person name="Floudas D."/>
            <person name="Copeland A."/>
            <person name="Barry K.W."/>
            <person name="Cichocki N."/>
            <person name="Veneault-Fourrey C."/>
            <person name="LaButti K."/>
            <person name="Lindquist E.A."/>
            <person name="Lipzen A."/>
            <person name="Lundell T."/>
            <person name="Morin E."/>
            <person name="Murat C."/>
            <person name="Riley R."/>
            <person name="Ohm R."/>
            <person name="Sun H."/>
            <person name="Tunlid A."/>
            <person name="Henrissat B."/>
            <person name="Grigoriev I.V."/>
            <person name="Hibbett D.S."/>
            <person name="Martin F."/>
        </authorList>
    </citation>
    <scope>NUCLEOTIDE SEQUENCE [LARGE SCALE GENOMIC DNA]</scope>
    <source>
        <strain evidence="2">441</strain>
    </source>
</reference>
<keyword evidence="2" id="KW-1185">Reference proteome</keyword>